<evidence type="ECO:0000313" key="2">
    <source>
        <dbReference type="EMBL" id="GMK58453.1"/>
    </source>
</evidence>
<feature type="region of interest" description="Disordered" evidence="1">
    <location>
        <begin position="1"/>
        <end position="262"/>
    </location>
</feature>
<comment type="caution">
    <text evidence="2">The sequence shown here is derived from an EMBL/GenBank/DDBJ whole genome shotgun (WGS) entry which is preliminary data.</text>
</comment>
<proteinExistence type="predicted"/>
<evidence type="ECO:0000256" key="1">
    <source>
        <dbReference type="SAM" id="MobiDB-lite"/>
    </source>
</evidence>
<feature type="compositionally biased region" description="Low complexity" evidence="1">
    <location>
        <begin position="243"/>
        <end position="257"/>
    </location>
</feature>
<accession>A0AAD3TX26</accession>
<dbReference type="Proteomes" id="UP001222932">
    <property type="component" value="Unassembled WGS sequence"/>
</dbReference>
<gene>
    <name evidence="2" type="ORF">CspeluHIS016_0504850</name>
</gene>
<reference evidence="2" key="1">
    <citation type="journal article" date="2023" name="BMC Genomics">
        <title>Chromosome-level genome assemblies of Cutaneotrichosporon spp. (Trichosporonales, Basidiomycota) reveal imbalanced evolution between nucleotide sequences and chromosome synteny.</title>
        <authorList>
            <person name="Kobayashi Y."/>
            <person name="Kayamori A."/>
            <person name="Aoki K."/>
            <person name="Shiwa Y."/>
            <person name="Matsutani M."/>
            <person name="Fujita N."/>
            <person name="Sugita T."/>
            <person name="Iwasaki W."/>
            <person name="Tanaka N."/>
            <person name="Takashima M."/>
        </authorList>
    </citation>
    <scope>NUCLEOTIDE SEQUENCE</scope>
    <source>
        <strain evidence="2">HIS016</strain>
    </source>
</reference>
<keyword evidence="3" id="KW-1185">Reference proteome</keyword>
<name>A0AAD3TX26_9TREE</name>
<organism evidence="2 3">
    <name type="scientific">Cutaneotrichosporon spelunceum</name>
    <dbReference type="NCBI Taxonomy" id="1672016"/>
    <lineage>
        <taxon>Eukaryota</taxon>
        <taxon>Fungi</taxon>
        <taxon>Dikarya</taxon>
        <taxon>Basidiomycota</taxon>
        <taxon>Agaricomycotina</taxon>
        <taxon>Tremellomycetes</taxon>
        <taxon>Trichosporonales</taxon>
        <taxon>Trichosporonaceae</taxon>
        <taxon>Cutaneotrichosporon</taxon>
    </lineage>
</organism>
<reference evidence="2" key="2">
    <citation type="submission" date="2023-06" db="EMBL/GenBank/DDBJ databases">
        <authorList>
            <person name="Kobayashi Y."/>
            <person name="Kayamori A."/>
            <person name="Aoki K."/>
            <person name="Shiwa Y."/>
            <person name="Fujita N."/>
            <person name="Sugita T."/>
            <person name="Iwasaki W."/>
            <person name="Tanaka N."/>
            <person name="Takashima M."/>
        </authorList>
    </citation>
    <scope>NUCLEOTIDE SEQUENCE</scope>
    <source>
        <strain evidence="2">HIS016</strain>
    </source>
</reference>
<dbReference type="EMBL" id="BTCM01000005">
    <property type="protein sequence ID" value="GMK58453.1"/>
    <property type="molecule type" value="Genomic_DNA"/>
</dbReference>
<dbReference type="AlphaFoldDB" id="A0AAD3TX26"/>
<feature type="region of interest" description="Disordered" evidence="1">
    <location>
        <begin position="331"/>
        <end position="372"/>
    </location>
</feature>
<evidence type="ECO:0000313" key="3">
    <source>
        <dbReference type="Proteomes" id="UP001222932"/>
    </source>
</evidence>
<protein>
    <submittedName>
        <fullName evidence="2">Uncharacterized protein</fullName>
    </submittedName>
</protein>
<feature type="compositionally biased region" description="Polar residues" evidence="1">
    <location>
        <begin position="1"/>
        <end position="27"/>
    </location>
</feature>
<sequence>MSQHIESASSGGFQPSLFAPTQTPCSSQRKRRASSPPTGPQWTPPDHKRRRPKLSNGFATMSISPRVDESNRTRYFTRGFNHTESSEDELEPTRLPPGGDVAVEILSDKSPSSARRPLFPQRLSSSSSSPTSDDEYESDATYCPPLERERLRQAHHSPMQPTFIEHPELPKSAPVTLDTPTIEFESPLKRKHMRHDDERPHASKRARSHMDEDVAMDPVTFSAPVASGPGWYEPEKDRIVVTSLSSPESSSTRSPSPDAVARQPYSYEEHKNLMQPGDDGFTISPSLLTHLMAAQSDQFRNPAFHTVPERGLVLYRPVGVTPAQDVVRQWEEEPGRFEDLDDDEDMQTQTTSEWDNDIAQECGQSDDAMDLG</sequence>